<evidence type="ECO:0000313" key="4">
    <source>
        <dbReference type="EMBL" id="MCP2330160.1"/>
    </source>
</evidence>
<keyword evidence="5" id="KW-1185">Reference proteome</keyword>
<proteinExistence type="predicted"/>
<dbReference type="PANTHER" id="PTHR10344:SF4">
    <property type="entry name" value="UMP-CMP KINASE 2, MITOCHONDRIAL"/>
    <property type="match status" value="1"/>
</dbReference>
<keyword evidence="2" id="KW-0547">Nucleotide-binding</keyword>
<protein>
    <recommendedName>
        <fullName evidence="1">Thymidylate kinase</fullName>
    </recommendedName>
</protein>
<evidence type="ECO:0000256" key="2">
    <source>
        <dbReference type="ARBA" id="ARBA00022741"/>
    </source>
</evidence>
<keyword evidence="3" id="KW-0067">ATP-binding</keyword>
<dbReference type="PANTHER" id="PTHR10344">
    <property type="entry name" value="THYMIDYLATE KINASE"/>
    <property type="match status" value="1"/>
</dbReference>
<dbReference type="SUPFAM" id="SSF52540">
    <property type="entry name" value="P-loop containing nucleoside triphosphate hydrolases"/>
    <property type="match status" value="1"/>
</dbReference>
<evidence type="ECO:0000256" key="3">
    <source>
        <dbReference type="ARBA" id="ARBA00022840"/>
    </source>
</evidence>
<evidence type="ECO:0000313" key="5">
    <source>
        <dbReference type="Proteomes" id="UP000791080"/>
    </source>
</evidence>
<dbReference type="RefSeq" id="WP_026420649.1">
    <property type="nucleotide sequence ID" value="NZ_AUBJ02000001.1"/>
</dbReference>
<keyword evidence="4" id="KW-0808">Transferase</keyword>
<comment type="caution">
    <text evidence="4">The sequence shown here is derived from an EMBL/GenBank/DDBJ whole genome shotgun (WGS) entry which is preliminary data.</text>
</comment>
<organism evidence="4 5">
    <name type="scientific">Actinoalloteichus caeruleus DSM 43889</name>
    <dbReference type="NCBI Taxonomy" id="1120930"/>
    <lineage>
        <taxon>Bacteria</taxon>
        <taxon>Bacillati</taxon>
        <taxon>Actinomycetota</taxon>
        <taxon>Actinomycetes</taxon>
        <taxon>Pseudonocardiales</taxon>
        <taxon>Pseudonocardiaceae</taxon>
        <taxon>Actinoalloteichus</taxon>
        <taxon>Actinoalloteichus cyanogriseus</taxon>
    </lineage>
</organism>
<gene>
    <name evidence="4" type="ORF">G443_000430</name>
</gene>
<keyword evidence="4" id="KW-0418">Kinase</keyword>
<dbReference type="Gene3D" id="3.40.50.300">
    <property type="entry name" value="P-loop containing nucleotide triphosphate hydrolases"/>
    <property type="match status" value="1"/>
</dbReference>
<evidence type="ECO:0000256" key="1">
    <source>
        <dbReference type="ARBA" id="ARBA00017144"/>
    </source>
</evidence>
<dbReference type="Proteomes" id="UP000791080">
    <property type="component" value="Unassembled WGS sequence"/>
</dbReference>
<reference evidence="4 5" key="1">
    <citation type="submission" date="2022-06" db="EMBL/GenBank/DDBJ databases">
        <title>Genomic Encyclopedia of Type Strains, Phase I: the one thousand microbial genomes (KMG-I) project.</title>
        <authorList>
            <person name="Kyrpides N."/>
        </authorList>
    </citation>
    <scope>NUCLEOTIDE SEQUENCE [LARGE SCALE GENOMIC DNA]</scope>
    <source>
        <strain evidence="4 5">DSM 43889</strain>
    </source>
</reference>
<dbReference type="InterPro" id="IPR027417">
    <property type="entry name" value="P-loop_NTPase"/>
</dbReference>
<sequence>MIIAVVGSDGAGKSTVTSLAVDRLVEAGEPAQLVERWRIVDNPDYPATRFLRPPVSDLRLCVAEMPNPPRFLFLMWSIGMALLGERSQPPAGDEAVDEAVGVLDGYWMKHAASEIVYGMDRGWVESVVAGLPVPDLVLYLRLEPEAAWRRKEHDLVPYECGMDPDCGRDNFLRHQGAILSLLDEWSARHGWVEVDATLPLDTVVDRVVTAVRSARATGSAKAVDAVR</sequence>
<dbReference type="GO" id="GO:0016301">
    <property type="term" value="F:kinase activity"/>
    <property type="evidence" value="ECO:0007669"/>
    <property type="project" value="UniProtKB-KW"/>
</dbReference>
<dbReference type="EMBL" id="AUBJ02000001">
    <property type="protein sequence ID" value="MCP2330160.1"/>
    <property type="molecule type" value="Genomic_DNA"/>
</dbReference>
<name>A0ABT1JCE0_ACTCY</name>
<accession>A0ABT1JCE0</accession>